<dbReference type="EnsemblPlants" id="TraesCS1A02G072982.1">
    <property type="protein sequence ID" value="TraesCS1A02G072982.1.cds1"/>
    <property type="gene ID" value="TraesCS1A02G072982"/>
</dbReference>
<dbReference type="InterPro" id="IPR011990">
    <property type="entry name" value="TPR-like_helical_dom_sf"/>
</dbReference>
<dbReference type="OrthoDB" id="680059at2759"/>
<evidence type="ECO:0000256" key="3">
    <source>
        <dbReference type="ARBA" id="ARBA00022946"/>
    </source>
</evidence>
<dbReference type="PROSITE" id="PS51375">
    <property type="entry name" value="PPR"/>
    <property type="match status" value="3"/>
</dbReference>
<feature type="repeat" description="PPR" evidence="4">
    <location>
        <begin position="136"/>
        <end position="170"/>
    </location>
</feature>
<evidence type="ECO:0000313" key="6">
    <source>
        <dbReference type="Proteomes" id="UP000019116"/>
    </source>
</evidence>
<dbReference type="FunFam" id="1.25.40.10:FF:000294">
    <property type="entry name" value="Pentatricopeptide repeat-containing protein At1g09900"/>
    <property type="match status" value="1"/>
</dbReference>
<evidence type="ECO:0000256" key="4">
    <source>
        <dbReference type="PROSITE-ProRule" id="PRU00708"/>
    </source>
</evidence>
<dbReference type="AlphaFoldDB" id="A0A3B5XWA6"/>
<dbReference type="Pfam" id="PF13812">
    <property type="entry name" value="PPR_3"/>
    <property type="match status" value="1"/>
</dbReference>
<dbReference type="SMR" id="A0A3B5XWA6"/>
<dbReference type="InterPro" id="IPR002885">
    <property type="entry name" value="PPR_rpt"/>
</dbReference>
<comment type="similarity">
    <text evidence="1">Belongs to the PPR family. P subfamily.</text>
</comment>
<dbReference type="Gramene" id="TraesCS1A03G0178200.1">
    <property type="protein sequence ID" value="TraesCS1A03G0178200.1.CDS1"/>
    <property type="gene ID" value="TraesCS1A03G0178200"/>
</dbReference>
<keyword evidence="3" id="KW-0809">Transit peptide</keyword>
<feature type="repeat" description="PPR" evidence="4">
    <location>
        <begin position="101"/>
        <end position="135"/>
    </location>
</feature>
<protein>
    <recommendedName>
        <fullName evidence="7">Pentacotripeptide-repeat region of PRORP domain-containing protein</fullName>
    </recommendedName>
</protein>
<dbReference type="Pfam" id="PF13041">
    <property type="entry name" value="PPR_2"/>
    <property type="match status" value="1"/>
</dbReference>
<evidence type="ECO:0000256" key="1">
    <source>
        <dbReference type="ARBA" id="ARBA00007626"/>
    </source>
</evidence>
<reference evidence="5" key="2">
    <citation type="submission" date="2018-10" db="UniProtKB">
        <authorList>
            <consortium name="EnsemblPlants"/>
        </authorList>
    </citation>
    <scope>IDENTIFICATION</scope>
</reference>
<evidence type="ECO:0000256" key="2">
    <source>
        <dbReference type="ARBA" id="ARBA00022737"/>
    </source>
</evidence>
<keyword evidence="6" id="KW-1185">Reference proteome</keyword>
<dbReference type="NCBIfam" id="TIGR00756">
    <property type="entry name" value="PPR"/>
    <property type="match status" value="3"/>
</dbReference>
<dbReference type="Proteomes" id="UP000019116">
    <property type="component" value="Chromosome 1A"/>
</dbReference>
<reference evidence="5" key="1">
    <citation type="submission" date="2018-08" db="EMBL/GenBank/DDBJ databases">
        <authorList>
            <person name="Rossello M."/>
        </authorList>
    </citation>
    <scope>NUCLEOTIDE SEQUENCE [LARGE SCALE GENOMIC DNA]</scope>
    <source>
        <strain evidence="5">cv. Chinese Spring</strain>
    </source>
</reference>
<dbReference type="Gene3D" id="1.25.40.10">
    <property type="entry name" value="Tetratricopeptide repeat domain"/>
    <property type="match status" value="2"/>
</dbReference>
<organism evidence="5">
    <name type="scientific">Triticum aestivum</name>
    <name type="common">Wheat</name>
    <dbReference type="NCBI Taxonomy" id="4565"/>
    <lineage>
        <taxon>Eukaryota</taxon>
        <taxon>Viridiplantae</taxon>
        <taxon>Streptophyta</taxon>
        <taxon>Embryophyta</taxon>
        <taxon>Tracheophyta</taxon>
        <taxon>Spermatophyta</taxon>
        <taxon>Magnoliopsida</taxon>
        <taxon>Liliopsida</taxon>
        <taxon>Poales</taxon>
        <taxon>Poaceae</taxon>
        <taxon>BOP clade</taxon>
        <taxon>Pooideae</taxon>
        <taxon>Triticodae</taxon>
        <taxon>Triticeae</taxon>
        <taxon>Triticinae</taxon>
        <taxon>Triticum</taxon>
    </lineage>
</organism>
<evidence type="ECO:0008006" key="7">
    <source>
        <dbReference type="Google" id="ProtNLM"/>
    </source>
</evidence>
<accession>A0A3B5XWA6</accession>
<dbReference type="Gramene" id="TraesWEE_scaffold_485468_01G000100.1">
    <property type="protein sequence ID" value="TraesWEE_scaffold_485468_01G000100.1"/>
    <property type="gene ID" value="TraesWEE_scaffold_485468_01G000100"/>
</dbReference>
<keyword evidence="2" id="KW-0677">Repeat</keyword>
<evidence type="ECO:0000313" key="5">
    <source>
        <dbReference type="EnsemblPlants" id="TraesCS1A02G072982.1.cds1"/>
    </source>
</evidence>
<dbReference type="Gramene" id="TraesCS1A02G072982.1">
    <property type="protein sequence ID" value="TraesCS1A02G072982.1.cds1"/>
    <property type="gene ID" value="TraesCS1A02G072982"/>
</dbReference>
<dbReference type="Gramene" id="TraesCAD_scaffold_449718_01G000100.1">
    <property type="protein sequence ID" value="TraesCAD_scaffold_449718_01G000100.1"/>
    <property type="gene ID" value="TraesCAD_scaffold_449718_01G000100"/>
</dbReference>
<dbReference type="Gramene" id="TraesROB_scaffold_450187_01G000100.1">
    <property type="protein sequence ID" value="TraesROB_scaffold_450187_01G000100.1"/>
    <property type="gene ID" value="TraesROB_scaffold_450187_01G000100"/>
</dbReference>
<name>A0A3B5XWA6_WHEAT</name>
<dbReference type="Gramene" id="TraesCLE_scaffold_137033_01G000100.1">
    <property type="protein sequence ID" value="TraesCLE_scaffold_137033_01G000100.1"/>
    <property type="gene ID" value="TraesCLE_scaffold_137033_01G000100"/>
</dbReference>
<proteinExistence type="inferred from homology"/>
<dbReference type="STRING" id="4565.A0A3B5XWA6"/>
<feature type="repeat" description="PPR" evidence="4">
    <location>
        <begin position="28"/>
        <end position="63"/>
    </location>
</feature>
<dbReference type="PANTHER" id="PTHR47941">
    <property type="entry name" value="PENTATRICOPEPTIDE REPEAT-CONTAINING PROTEIN 3, MITOCHONDRIAL"/>
    <property type="match status" value="1"/>
</dbReference>
<sequence length="179" mass="19762">MDCCCRARRPDLGLAFFGRLLRTGLRTDGIDAYALIRCFCLAKRTDKAVSVLLHRMPELGCAPDALSYSVVLKVLCDDGRSQRALDLPQMMSKEGGGCAPNVVAYSTVIHGFCKEGEVSKACDLFNEMEHQGVKPNVVTYTSIIDALCKARAMDKAESFLRQMVDNDVRPNNVAYKCMI</sequence>